<dbReference type="OrthoDB" id="2565228at2759"/>
<protein>
    <submittedName>
        <fullName evidence="2">Uncharacterized protein</fullName>
    </submittedName>
</protein>
<dbReference type="AlphaFoldDB" id="A0A1B9IRQ5"/>
<feature type="region of interest" description="Disordered" evidence="1">
    <location>
        <begin position="64"/>
        <end position="89"/>
    </location>
</feature>
<feature type="compositionally biased region" description="Polar residues" evidence="1">
    <location>
        <begin position="28"/>
        <end position="37"/>
    </location>
</feature>
<gene>
    <name evidence="2" type="ORF">L486_04242</name>
</gene>
<feature type="region of interest" description="Disordered" evidence="1">
    <location>
        <begin position="1"/>
        <end position="37"/>
    </location>
</feature>
<evidence type="ECO:0000313" key="3">
    <source>
        <dbReference type="Proteomes" id="UP000092583"/>
    </source>
</evidence>
<evidence type="ECO:0000313" key="2">
    <source>
        <dbReference type="EMBL" id="OCF58212.1"/>
    </source>
</evidence>
<reference evidence="2 3" key="1">
    <citation type="submission" date="2013-07" db="EMBL/GenBank/DDBJ databases">
        <title>The Genome Sequence of Kwoniella mangroviensis CBS10435.</title>
        <authorList>
            <consortium name="The Broad Institute Genome Sequencing Platform"/>
            <person name="Cuomo C."/>
            <person name="Litvintseva A."/>
            <person name="Chen Y."/>
            <person name="Heitman J."/>
            <person name="Sun S."/>
            <person name="Springer D."/>
            <person name="Dromer F."/>
            <person name="Young S.K."/>
            <person name="Zeng Q."/>
            <person name="Gargeya S."/>
            <person name="Fitzgerald M."/>
            <person name="Abouelleil A."/>
            <person name="Alvarado L."/>
            <person name="Berlin A.M."/>
            <person name="Chapman S.B."/>
            <person name="Dewar J."/>
            <person name="Goldberg J."/>
            <person name="Griggs A."/>
            <person name="Gujja S."/>
            <person name="Hansen M."/>
            <person name="Howarth C."/>
            <person name="Imamovic A."/>
            <person name="Larimer J."/>
            <person name="McCowan C."/>
            <person name="Murphy C."/>
            <person name="Pearson M."/>
            <person name="Priest M."/>
            <person name="Roberts A."/>
            <person name="Saif S."/>
            <person name="Shea T."/>
            <person name="Sykes S."/>
            <person name="Wortman J."/>
            <person name="Nusbaum C."/>
            <person name="Birren B."/>
        </authorList>
    </citation>
    <scope>NUCLEOTIDE SEQUENCE [LARGE SCALE GENOMIC DNA]</scope>
    <source>
        <strain evidence="2 3">CBS 10435</strain>
    </source>
</reference>
<dbReference type="EMBL" id="KI669462">
    <property type="protein sequence ID" value="OCF58212.1"/>
    <property type="molecule type" value="Genomic_DNA"/>
</dbReference>
<sequence length="312" mass="34184">MRVATPTPNSLHPLTPPTTGKKALHHSITPSSPLSPNLNAIKANAKAEDADDWRELPLILYHDSRQLSNRDAATKTSPSQSIGQGGKEKEEALFFEKSVTPSSDETLKEIDESESDDEVVFVGDALSVTSSSRNNIHHSSRPKSNIDVTPESPAHHQDVVLSSQAILKRTYREVEDEEEVSFVGRSYKVPRLNPAGHAQMINREDTPLQAMVSSKEFSCLECGCSCGGNSSISKGKGSGSTTLSAKVRGNITSLLLNQDQSLYDQLRSDPRVQDWKDIAELVGAQREDYDRVRHAARWLQQHLPGLVAKGLP</sequence>
<feature type="compositionally biased region" description="Polar residues" evidence="1">
    <location>
        <begin position="66"/>
        <end position="82"/>
    </location>
</feature>
<evidence type="ECO:0000256" key="1">
    <source>
        <dbReference type="SAM" id="MobiDB-lite"/>
    </source>
</evidence>
<feature type="compositionally biased region" description="Polar residues" evidence="1">
    <location>
        <begin position="1"/>
        <end position="12"/>
    </location>
</feature>
<accession>A0A1B9IRQ5</accession>
<feature type="region of interest" description="Disordered" evidence="1">
    <location>
        <begin position="131"/>
        <end position="156"/>
    </location>
</feature>
<proteinExistence type="predicted"/>
<organism evidence="2 3">
    <name type="scientific">Kwoniella mangroviensis CBS 10435</name>
    <dbReference type="NCBI Taxonomy" id="1331196"/>
    <lineage>
        <taxon>Eukaryota</taxon>
        <taxon>Fungi</taxon>
        <taxon>Dikarya</taxon>
        <taxon>Basidiomycota</taxon>
        <taxon>Agaricomycotina</taxon>
        <taxon>Tremellomycetes</taxon>
        <taxon>Tremellales</taxon>
        <taxon>Cryptococcaceae</taxon>
        <taxon>Kwoniella</taxon>
    </lineage>
</organism>
<reference evidence="3" key="2">
    <citation type="submission" date="2013-12" db="EMBL/GenBank/DDBJ databases">
        <title>Evolution of pathogenesis and genome organization in the Tremellales.</title>
        <authorList>
            <person name="Cuomo C."/>
            <person name="Litvintseva A."/>
            <person name="Heitman J."/>
            <person name="Chen Y."/>
            <person name="Sun S."/>
            <person name="Springer D."/>
            <person name="Dromer F."/>
            <person name="Young S."/>
            <person name="Zeng Q."/>
            <person name="Chapman S."/>
            <person name="Gujja S."/>
            <person name="Saif S."/>
            <person name="Birren B."/>
        </authorList>
    </citation>
    <scope>NUCLEOTIDE SEQUENCE [LARGE SCALE GENOMIC DNA]</scope>
    <source>
        <strain evidence="3">CBS 10435</strain>
    </source>
</reference>
<name>A0A1B9IRQ5_9TREE</name>
<keyword evidence="3" id="KW-1185">Reference proteome</keyword>
<dbReference type="Proteomes" id="UP000092583">
    <property type="component" value="Unassembled WGS sequence"/>
</dbReference>